<dbReference type="EMBL" id="SETE01000007">
    <property type="protein sequence ID" value="RYM32120.1"/>
    <property type="molecule type" value="Genomic_DNA"/>
</dbReference>
<dbReference type="InterPro" id="IPR036903">
    <property type="entry name" value="Nup98_auto-Pept-S59_dom_sf"/>
</dbReference>
<evidence type="ECO:0000256" key="1">
    <source>
        <dbReference type="SAM" id="SignalP"/>
    </source>
</evidence>
<dbReference type="RefSeq" id="WP_130094809.1">
    <property type="nucleotide sequence ID" value="NZ_SETE01000007.1"/>
</dbReference>
<dbReference type="AlphaFoldDB" id="A0A4Q4KH91"/>
<feature type="chain" id="PRO_5020418992" evidence="1">
    <location>
        <begin position="20"/>
        <end position="303"/>
    </location>
</feature>
<comment type="caution">
    <text evidence="2">The sequence shown here is derived from an EMBL/GenBank/DDBJ whole genome shotgun (WGS) entry which is preliminary data.</text>
</comment>
<dbReference type="OrthoDB" id="1467066at2"/>
<protein>
    <submittedName>
        <fullName evidence="2">Uncharacterized protein</fullName>
    </submittedName>
</protein>
<dbReference type="Proteomes" id="UP000293952">
    <property type="component" value="Unassembled WGS sequence"/>
</dbReference>
<keyword evidence="1" id="KW-0732">Signal</keyword>
<proteinExistence type="predicted"/>
<feature type="signal peptide" evidence="1">
    <location>
        <begin position="1"/>
        <end position="19"/>
    </location>
</feature>
<evidence type="ECO:0000313" key="3">
    <source>
        <dbReference type="Proteomes" id="UP000293952"/>
    </source>
</evidence>
<sequence>MKNLLITFLFFIISNVLLSQNDTIPIQDSTQYKIIKTDGGVLTGIILTQDARELLLLSNDQRQVYIPQHLIKEIIKIDNPEFTNDGIFIGEENFSTRYFITTNGLPLKKGNHYLQWNLYGPDFQFSLGKNFGIGIMTTWVAAPMVVNFKKSWQLGEKTHLAIGGLFGTISWALPDYGGALPFGTISFGDRKNNIAFSGGYGAIWYEGNVDGRALTSVAAMVKISNRLSLVFDSFILLPSKGRNLNNPASIYYKKNQPAFGIFIPGLRFHQNEGRAFQFGILGIATKDLFTNFPIPMVQWYRKL</sequence>
<gene>
    <name evidence="2" type="ORF">ERX46_15675</name>
</gene>
<evidence type="ECO:0000313" key="2">
    <source>
        <dbReference type="EMBL" id="RYM32120.1"/>
    </source>
</evidence>
<name>A0A4Q4KH91_9FLAO</name>
<dbReference type="SUPFAM" id="SSF82215">
    <property type="entry name" value="C-terminal autoproteolytic domain of nucleoporin nup98"/>
    <property type="match status" value="1"/>
</dbReference>
<organism evidence="2 3">
    <name type="scientific">Brumimicrobium glaciale</name>
    <dbReference type="NCBI Taxonomy" id="200475"/>
    <lineage>
        <taxon>Bacteria</taxon>
        <taxon>Pseudomonadati</taxon>
        <taxon>Bacteroidota</taxon>
        <taxon>Flavobacteriia</taxon>
        <taxon>Flavobacteriales</taxon>
        <taxon>Crocinitomicaceae</taxon>
        <taxon>Brumimicrobium</taxon>
    </lineage>
</organism>
<accession>A0A4Q4KH91</accession>
<reference evidence="2 3" key="1">
    <citation type="submission" date="2019-02" db="EMBL/GenBank/DDBJ databases">
        <title>Genome sequence of the sea-ice species Brumimicrobium glaciale.</title>
        <authorList>
            <person name="Bowman J.P."/>
        </authorList>
    </citation>
    <scope>NUCLEOTIDE SEQUENCE [LARGE SCALE GENOMIC DNA]</scope>
    <source>
        <strain evidence="2 3">IC156</strain>
    </source>
</reference>
<keyword evidence="3" id="KW-1185">Reference proteome</keyword>